<feature type="region of interest" description="Disordered" evidence="1">
    <location>
        <begin position="107"/>
        <end position="136"/>
    </location>
</feature>
<sequence>MLAFAGTAIKLGKCFAFSYTVPSFTTLKRRRAFRIRSSASHGAATQSFAGPGLGLTRNRAGRPNRRFVSSLPQIRPKTNSIIGGQFRGRPLKLVQFFSTIRKALHETLTTDQGREEGQSDVADDDDDVIQRPMQHQ</sequence>
<gene>
    <name evidence="2" type="ORF">SBAD_LOCUS896</name>
</gene>
<evidence type="ECO:0000313" key="4">
    <source>
        <dbReference type="WBParaSite" id="SBAD_0000091901-mRNA-1"/>
    </source>
</evidence>
<proteinExistence type="predicted"/>
<evidence type="ECO:0000313" key="2">
    <source>
        <dbReference type="EMBL" id="VDO92511.1"/>
    </source>
</evidence>
<keyword evidence="3" id="KW-1185">Reference proteome</keyword>
<dbReference type="AlphaFoldDB" id="A0A183IBA2"/>
<evidence type="ECO:0000313" key="3">
    <source>
        <dbReference type="Proteomes" id="UP000270296"/>
    </source>
</evidence>
<dbReference type="WBParaSite" id="SBAD_0000091901-mRNA-1">
    <property type="protein sequence ID" value="SBAD_0000091901-mRNA-1"/>
    <property type="gene ID" value="SBAD_0000091901"/>
</dbReference>
<dbReference type="EMBL" id="UZAM01006653">
    <property type="protein sequence ID" value="VDO92511.1"/>
    <property type="molecule type" value="Genomic_DNA"/>
</dbReference>
<dbReference type="Proteomes" id="UP000270296">
    <property type="component" value="Unassembled WGS sequence"/>
</dbReference>
<organism evidence="4">
    <name type="scientific">Soboliphyme baturini</name>
    <dbReference type="NCBI Taxonomy" id="241478"/>
    <lineage>
        <taxon>Eukaryota</taxon>
        <taxon>Metazoa</taxon>
        <taxon>Ecdysozoa</taxon>
        <taxon>Nematoda</taxon>
        <taxon>Enoplea</taxon>
        <taxon>Dorylaimia</taxon>
        <taxon>Dioctophymatida</taxon>
        <taxon>Dioctophymatoidea</taxon>
        <taxon>Soboliphymatidae</taxon>
        <taxon>Soboliphyme</taxon>
    </lineage>
</organism>
<protein>
    <submittedName>
        <fullName evidence="4">Secreted protein</fullName>
    </submittedName>
</protein>
<evidence type="ECO:0000256" key="1">
    <source>
        <dbReference type="SAM" id="MobiDB-lite"/>
    </source>
</evidence>
<name>A0A183IBA2_9BILA</name>
<reference evidence="4" key="1">
    <citation type="submission" date="2016-06" db="UniProtKB">
        <authorList>
            <consortium name="WormBaseParasite"/>
        </authorList>
    </citation>
    <scope>IDENTIFICATION</scope>
</reference>
<feature type="region of interest" description="Disordered" evidence="1">
    <location>
        <begin position="42"/>
        <end position="64"/>
    </location>
</feature>
<accession>A0A183IBA2</accession>
<reference evidence="2 3" key="2">
    <citation type="submission" date="2018-11" db="EMBL/GenBank/DDBJ databases">
        <authorList>
            <consortium name="Pathogen Informatics"/>
        </authorList>
    </citation>
    <scope>NUCLEOTIDE SEQUENCE [LARGE SCALE GENOMIC DNA]</scope>
</reference>